<dbReference type="AlphaFoldDB" id="A0A0A9CCA2"/>
<reference evidence="1" key="1">
    <citation type="submission" date="2014-09" db="EMBL/GenBank/DDBJ databases">
        <authorList>
            <person name="Magalhaes I.L.F."/>
            <person name="Oliveira U."/>
            <person name="Santos F.R."/>
            <person name="Vidigal T.H.D.A."/>
            <person name="Brescovit A.D."/>
            <person name="Santos A.J."/>
        </authorList>
    </citation>
    <scope>NUCLEOTIDE SEQUENCE</scope>
    <source>
        <tissue evidence="1">Shoot tissue taken approximately 20 cm above the soil surface</tissue>
    </source>
</reference>
<evidence type="ECO:0000313" key="1">
    <source>
        <dbReference type="EMBL" id="JAD73211.1"/>
    </source>
</evidence>
<proteinExistence type="predicted"/>
<sequence length="25" mass="2821">MEYAAVLPPYLLRRTRTCGGTIIEP</sequence>
<reference evidence="1" key="2">
    <citation type="journal article" date="2015" name="Data Brief">
        <title>Shoot transcriptome of the giant reed, Arundo donax.</title>
        <authorList>
            <person name="Barrero R.A."/>
            <person name="Guerrero F.D."/>
            <person name="Moolhuijzen P."/>
            <person name="Goolsby J.A."/>
            <person name="Tidwell J."/>
            <person name="Bellgard S.E."/>
            <person name="Bellgard M.I."/>
        </authorList>
    </citation>
    <scope>NUCLEOTIDE SEQUENCE</scope>
    <source>
        <tissue evidence="1">Shoot tissue taken approximately 20 cm above the soil surface</tissue>
    </source>
</reference>
<dbReference type="EMBL" id="GBRH01224684">
    <property type="protein sequence ID" value="JAD73211.1"/>
    <property type="molecule type" value="Transcribed_RNA"/>
</dbReference>
<organism evidence="1">
    <name type="scientific">Arundo donax</name>
    <name type="common">Giant reed</name>
    <name type="synonym">Donax arundinaceus</name>
    <dbReference type="NCBI Taxonomy" id="35708"/>
    <lineage>
        <taxon>Eukaryota</taxon>
        <taxon>Viridiplantae</taxon>
        <taxon>Streptophyta</taxon>
        <taxon>Embryophyta</taxon>
        <taxon>Tracheophyta</taxon>
        <taxon>Spermatophyta</taxon>
        <taxon>Magnoliopsida</taxon>
        <taxon>Liliopsida</taxon>
        <taxon>Poales</taxon>
        <taxon>Poaceae</taxon>
        <taxon>PACMAD clade</taxon>
        <taxon>Arundinoideae</taxon>
        <taxon>Arundineae</taxon>
        <taxon>Arundo</taxon>
    </lineage>
</organism>
<protein>
    <submittedName>
        <fullName evidence="1">Uncharacterized protein</fullName>
    </submittedName>
</protein>
<name>A0A0A9CCA2_ARUDO</name>
<accession>A0A0A9CCA2</accession>